<comment type="subcellular location">
    <subcellularLocation>
        <location evidence="1">Cell membrane</location>
        <topology evidence="1">Multi-pass membrane protein</topology>
    </subcellularLocation>
</comment>
<evidence type="ECO:0000256" key="5">
    <source>
        <dbReference type="ARBA" id="ARBA00023136"/>
    </source>
</evidence>
<feature type="transmembrane region" description="Helical" evidence="6">
    <location>
        <begin position="29"/>
        <end position="49"/>
    </location>
</feature>
<gene>
    <name evidence="9" type="ORF">IAA73_09370</name>
</gene>
<feature type="transmembrane region" description="Helical" evidence="6">
    <location>
        <begin position="360"/>
        <end position="381"/>
    </location>
</feature>
<protein>
    <submittedName>
        <fullName evidence="9">ComEC/Rec2 family competence protein</fullName>
    </submittedName>
</protein>
<reference evidence="9" key="1">
    <citation type="submission" date="2020-10" db="EMBL/GenBank/DDBJ databases">
        <authorList>
            <person name="Gilroy R."/>
        </authorList>
    </citation>
    <scope>NUCLEOTIDE SEQUENCE</scope>
    <source>
        <strain evidence="9">G3-3990</strain>
    </source>
</reference>
<dbReference type="InterPro" id="IPR025405">
    <property type="entry name" value="DUF4131"/>
</dbReference>
<dbReference type="PANTHER" id="PTHR30619">
    <property type="entry name" value="DNA INTERNALIZATION/COMPETENCE PROTEIN COMEC/REC2"/>
    <property type="match status" value="1"/>
</dbReference>
<dbReference type="InterPro" id="IPR004477">
    <property type="entry name" value="ComEC_N"/>
</dbReference>
<name>A0A9D9HVC3_9BACT</name>
<dbReference type="InterPro" id="IPR052159">
    <property type="entry name" value="Competence_DNA_uptake"/>
</dbReference>
<keyword evidence="5 6" id="KW-0472">Membrane</keyword>
<organism evidence="9 10">
    <name type="scientific">Candidatus Gallipaludibacter merdavium</name>
    <dbReference type="NCBI Taxonomy" id="2840839"/>
    <lineage>
        <taxon>Bacteria</taxon>
        <taxon>Pseudomonadati</taxon>
        <taxon>Bacteroidota</taxon>
        <taxon>Bacteroidia</taxon>
        <taxon>Bacteroidales</taxon>
        <taxon>Candidatus Gallipaludibacter</taxon>
    </lineage>
</organism>
<proteinExistence type="predicted"/>
<dbReference type="Proteomes" id="UP000823641">
    <property type="component" value="Unassembled WGS sequence"/>
</dbReference>
<feature type="transmembrane region" description="Helical" evidence="6">
    <location>
        <begin position="56"/>
        <end position="76"/>
    </location>
</feature>
<feature type="transmembrane region" description="Helical" evidence="6">
    <location>
        <begin position="256"/>
        <end position="281"/>
    </location>
</feature>
<feature type="transmembrane region" description="Helical" evidence="6">
    <location>
        <begin position="288"/>
        <end position="305"/>
    </location>
</feature>
<evidence type="ECO:0000256" key="4">
    <source>
        <dbReference type="ARBA" id="ARBA00022989"/>
    </source>
</evidence>
<dbReference type="PANTHER" id="PTHR30619:SF1">
    <property type="entry name" value="RECOMBINATION PROTEIN 2"/>
    <property type="match status" value="1"/>
</dbReference>
<evidence type="ECO:0000313" key="10">
    <source>
        <dbReference type="Proteomes" id="UP000823641"/>
    </source>
</evidence>
<keyword evidence="3 6" id="KW-0812">Transmembrane</keyword>
<feature type="domain" description="ComEC/Rec2-related protein" evidence="7">
    <location>
        <begin position="235"/>
        <end position="501"/>
    </location>
</feature>
<feature type="domain" description="DUF4131" evidence="8">
    <location>
        <begin position="25"/>
        <end position="190"/>
    </location>
</feature>
<accession>A0A9D9HVC3</accession>
<feature type="transmembrane region" description="Helical" evidence="6">
    <location>
        <begin position="508"/>
        <end position="527"/>
    </location>
</feature>
<reference evidence="9" key="2">
    <citation type="journal article" date="2021" name="PeerJ">
        <title>Extensive microbial diversity within the chicken gut microbiome revealed by metagenomics and culture.</title>
        <authorList>
            <person name="Gilroy R."/>
            <person name="Ravi A."/>
            <person name="Getino M."/>
            <person name="Pursley I."/>
            <person name="Horton D.L."/>
            <person name="Alikhan N.F."/>
            <person name="Baker D."/>
            <person name="Gharbi K."/>
            <person name="Hall N."/>
            <person name="Watson M."/>
            <person name="Adriaenssens E.M."/>
            <person name="Foster-Nyarko E."/>
            <person name="Jarju S."/>
            <person name="Secka A."/>
            <person name="Antonio M."/>
            <person name="Oren A."/>
            <person name="Chaudhuri R.R."/>
            <person name="La Ragione R."/>
            <person name="Hildebrand F."/>
            <person name="Pallen M.J."/>
        </authorList>
    </citation>
    <scope>NUCLEOTIDE SEQUENCE</scope>
    <source>
        <strain evidence="9">G3-3990</strain>
    </source>
</reference>
<dbReference type="EMBL" id="JADIMG010000089">
    <property type="protein sequence ID" value="MBO8460527.1"/>
    <property type="molecule type" value="Genomic_DNA"/>
</dbReference>
<dbReference type="AlphaFoldDB" id="A0A9D9HVC3"/>
<feature type="transmembrane region" description="Helical" evidence="6">
    <location>
        <begin position="480"/>
        <end position="502"/>
    </location>
</feature>
<sequence length="689" mass="78437">MDFIRKNPFLFLLLSLAAGIGFGSLPVPAMVTCFFFAFSFFLFVVYWLIRRFFPYFNASFVFLTAVFLFLSAVGMFRISEADRQARGTFTGKQALFEALVLDDVAEKPKTYMCQLQLRHSWLSDSVSSMEEGRAIVYIAKDSLSASLQSGDIILFSAFFPPYTPDPNPECFDYPAYLLRQGIASTAYIPAHKWKRVGHEERFSLKCYAVQCRDHLLEVYRKYGIEGENFAVLSALTLGDRSELEPHTKQAFSVSGAMHILAVSGLHVGIVYAVFYYLFFFLGKARGMALLKSLVIVLLLWVYAFITGLSPSVLRATLMFSLVAMANCFSRKSSIYNTVSISAFFLLLVQPHLLFNVGFQLSYSAVLSIVLLQAPIYRWIYFKYRILRWLWGLMSVSIAAQVGTFVWCMFYFHQFSTYFLLTNLIVVPAASVIIYTAVLLFLVSPFTLLGKGVGILLNMELDVLNAVVHSIESLPFAQAQVFISLTQMLALFAALALLLVYFFTKRHHFSWLAASFLCLAFVFSLSLLRKYQSSQTDRLLVYSAGKVPVIQLSSGLHSRVLTTDTILANRYVASYSLKHRFSSLSYECINDSSFYGFLFDNERCVLLNNEVLYRKQHEQALVIDHLFIGNIGRTRPDDIFQFFRPKNIVLLPALSNWKRSELKKLSLQYSIPCFDMKEQGIYAIEVVFFQ</sequence>
<dbReference type="Pfam" id="PF13567">
    <property type="entry name" value="DUF4131"/>
    <property type="match status" value="1"/>
</dbReference>
<evidence type="ECO:0000259" key="7">
    <source>
        <dbReference type="Pfam" id="PF03772"/>
    </source>
</evidence>
<feature type="transmembrane region" description="Helical" evidence="6">
    <location>
        <begin position="417"/>
        <end position="442"/>
    </location>
</feature>
<evidence type="ECO:0000259" key="8">
    <source>
        <dbReference type="Pfam" id="PF13567"/>
    </source>
</evidence>
<evidence type="ECO:0000256" key="3">
    <source>
        <dbReference type="ARBA" id="ARBA00022692"/>
    </source>
</evidence>
<dbReference type="NCBIfam" id="TIGR00360">
    <property type="entry name" value="ComEC_N-term"/>
    <property type="match status" value="1"/>
</dbReference>
<feature type="transmembrane region" description="Helical" evidence="6">
    <location>
        <begin position="388"/>
        <end position="411"/>
    </location>
</feature>
<evidence type="ECO:0000256" key="2">
    <source>
        <dbReference type="ARBA" id="ARBA00022475"/>
    </source>
</evidence>
<evidence type="ECO:0000256" key="6">
    <source>
        <dbReference type="SAM" id="Phobius"/>
    </source>
</evidence>
<keyword evidence="2" id="KW-1003">Cell membrane</keyword>
<dbReference type="Pfam" id="PF03772">
    <property type="entry name" value="Competence"/>
    <property type="match status" value="1"/>
</dbReference>
<evidence type="ECO:0000313" key="9">
    <source>
        <dbReference type="EMBL" id="MBO8460527.1"/>
    </source>
</evidence>
<evidence type="ECO:0000256" key="1">
    <source>
        <dbReference type="ARBA" id="ARBA00004651"/>
    </source>
</evidence>
<comment type="caution">
    <text evidence="9">The sequence shown here is derived from an EMBL/GenBank/DDBJ whole genome shotgun (WGS) entry which is preliminary data.</text>
</comment>
<keyword evidence="4 6" id="KW-1133">Transmembrane helix</keyword>
<dbReference type="GO" id="GO:0005886">
    <property type="term" value="C:plasma membrane"/>
    <property type="evidence" value="ECO:0007669"/>
    <property type="project" value="UniProtKB-SubCell"/>
</dbReference>